<accession>A0ABX7F7G1</accession>
<dbReference type="InterPro" id="IPR056148">
    <property type="entry name" value="NQRA_2nd"/>
</dbReference>
<dbReference type="InterPro" id="IPR022615">
    <property type="entry name" value="NqrA_C_domain"/>
</dbReference>
<sequence length="447" mass="47464">MQRFDLSKGLDVPVMGAPEGGIQDAPPVTTVAVLGDDYIGLKPRLAVQEGDVVGAGAPILAHKDTPDVQVTAPVSGRIKAINRGARRKLISVEIEVDEAAAEPVDFSDVGDVNTVVGLVARLCASGLWTSFRTRPYSKVPDPMTRPAAIYVNAMDTEPLAADPAPIIAAEEKAFVHGLEAIMGLSEGNTYLCQDPDASLPGDNIAGIHVAGFSGPHPAGLAGTHMHFLEPPSASKVVWTIGYQDVIAIGKLLATGRLDPTRVVAICGPMAKHPRLVRTVAGASMLELCAEDLNSKKPVRVISGSILSGRMGAGETAFLGRYARQITLIEEDREQIPLGWIRAMPGKYAVQPVLGSAFAKKLYALTSNLNGGRRAMVPIGTFERLMPQDYLPTQLLRALLVMDTDTAQALGALELDEEDVALCGFACPAKYEYGIALRDSLTKIEKEG</sequence>
<comment type="similarity">
    <text evidence="8">Belongs to the NqrA family.</text>
</comment>
<dbReference type="Pfam" id="PF24836">
    <property type="entry name" value="NQRA_2nd"/>
    <property type="match status" value="1"/>
</dbReference>
<evidence type="ECO:0000259" key="11">
    <source>
        <dbReference type="Pfam" id="PF24836"/>
    </source>
</evidence>
<evidence type="ECO:0000256" key="4">
    <source>
        <dbReference type="ARBA" id="ARBA00023053"/>
    </source>
</evidence>
<name>A0ABX7F7G1_9RHOB</name>
<evidence type="ECO:0000256" key="5">
    <source>
        <dbReference type="ARBA" id="ARBA00023065"/>
    </source>
</evidence>
<keyword evidence="2 8" id="KW-1278">Translocase</keyword>
<dbReference type="PANTHER" id="PTHR37839">
    <property type="entry name" value="NA(+)-TRANSLOCATING NADH-QUINONE REDUCTASE SUBUNIT A"/>
    <property type="match status" value="1"/>
</dbReference>
<dbReference type="NCBIfam" id="NF003759">
    <property type="entry name" value="PRK05352.1-2"/>
    <property type="match status" value="1"/>
</dbReference>
<dbReference type="EMBL" id="CP047166">
    <property type="protein sequence ID" value="QRF65752.1"/>
    <property type="molecule type" value="Genomic_DNA"/>
</dbReference>
<dbReference type="Pfam" id="PF11973">
    <property type="entry name" value="NQRA_SLBB"/>
    <property type="match status" value="1"/>
</dbReference>
<dbReference type="InterPro" id="IPR056147">
    <property type="entry name" value="NQRA_N"/>
</dbReference>
<keyword evidence="5 8" id="KW-0406">Ion transport</keyword>
<gene>
    <name evidence="8" type="primary">nqrA</name>
    <name evidence="12" type="ORF">GQA70_05115</name>
</gene>
<keyword evidence="6 8" id="KW-0830">Ubiquinone</keyword>
<proteinExistence type="inferred from homology"/>
<evidence type="ECO:0000313" key="12">
    <source>
        <dbReference type="EMBL" id="QRF65752.1"/>
    </source>
</evidence>
<dbReference type="Pfam" id="PF05896">
    <property type="entry name" value="NQRA_N"/>
    <property type="match status" value="1"/>
</dbReference>
<comment type="subunit">
    <text evidence="8">Composed of six subunits; NqrA, NqrB, NqrC, NqrD, NqrE and NqrF.</text>
</comment>
<dbReference type="NCBIfam" id="TIGR01936">
    <property type="entry name" value="nqrA"/>
    <property type="match status" value="1"/>
</dbReference>
<keyword evidence="1 8" id="KW-0813">Transport</keyword>
<feature type="domain" description="Na(+)-translocating NADH-quinone reductase subunit A C-terminal" evidence="10">
    <location>
        <begin position="262"/>
        <end position="309"/>
    </location>
</feature>
<dbReference type="Proteomes" id="UP000596387">
    <property type="component" value="Chromosome"/>
</dbReference>
<dbReference type="InterPro" id="IPR008703">
    <property type="entry name" value="NqrA"/>
</dbReference>
<evidence type="ECO:0000256" key="3">
    <source>
        <dbReference type="ARBA" id="ARBA00023027"/>
    </source>
</evidence>
<comment type="function">
    <text evidence="8">NQR complex catalyzes the reduction of ubiquinone-1 to ubiquinol by two successive reactions, coupled with the transport of Na(+) ions from the cytoplasm to the periplasm. NqrA to NqrE are probably involved in the second step, the conversion of ubisemiquinone to ubiquinol.</text>
</comment>
<evidence type="ECO:0000256" key="1">
    <source>
        <dbReference type="ARBA" id="ARBA00022448"/>
    </source>
</evidence>
<dbReference type="EC" id="7.2.1.1" evidence="8"/>
<keyword evidence="7 8" id="KW-0739">Sodium transport</keyword>
<comment type="catalytic activity">
    <reaction evidence="8">
        <text>a ubiquinone + n Na(+)(in) + NADH + H(+) = a ubiquinol + n Na(+)(out) + NAD(+)</text>
        <dbReference type="Rhea" id="RHEA:47748"/>
        <dbReference type="Rhea" id="RHEA-COMP:9565"/>
        <dbReference type="Rhea" id="RHEA-COMP:9566"/>
        <dbReference type="ChEBI" id="CHEBI:15378"/>
        <dbReference type="ChEBI" id="CHEBI:16389"/>
        <dbReference type="ChEBI" id="CHEBI:17976"/>
        <dbReference type="ChEBI" id="CHEBI:29101"/>
        <dbReference type="ChEBI" id="CHEBI:57540"/>
        <dbReference type="ChEBI" id="CHEBI:57945"/>
        <dbReference type="EC" id="7.2.1.1"/>
    </reaction>
</comment>
<keyword evidence="13" id="KW-1185">Reference proteome</keyword>
<dbReference type="HAMAP" id="MF_00425">
    <property type="entry name" value="NqrA"/>
    <property type="match status" value="1"/>
</dbReference>
<organism evidence="12 13">
    <name type="scientific">Ponticoccus alexandrii</name>
    <dbReference type="NCBI Taxonomy" id="1943633"/>
    <lineage>
        <taxon>Bacteria</taxon>
        <taxon>Pseudomonadati</taxon>
        <taxon>Pseudomonadota</taxon>
        <taxon>Alphaproteobacteria</taxon>
        <taxon>Rhodobacterales</taxon>
        <taxon>Roseobacteraceae</taxon>
        <taxon>Ponticoccus</taxon>
    </lineage>
</organism>
<reference evidence="12 13" key="1">
    <citation type="submission" date="2019-12" db="EMBL/GenBank/DDBJ databases">
        <title>Complete Genome Sequence of a Quorum-Sensing Bacterium,Rhodobacteraceae bacterium C31, Isolated from a marine microalgae symbiotic bacteria.</title>
        <authorList>
            <person name="Zhang Y."/>
        </authorList>
    </citation>
    <scope>NUCLEOTIDE SEQUENCE [LARGE SCALE GENOMIC DNA]</scope>
    <source>
        <strain evidence="12 13">C31</strain>
    </source>
</reference>
<evidence type="ECO:0000256" key="8">
    <source>
        <dbReference type="HAMAP-Rule" id="MF_00425"/>
    </source>
</evidence>
<feature type="domain" description="NqrA second alpha/beta" evidence="11">
    <location>
        <begin position="118"/>
        <end position="257"/>
    </location>
</feature>
<evidence type="ECO:0000259" key="9">
    <source>
        <dbReference type="Pfam" id="PF05896"/>
    </source>
</evidence>
<evidence type="ECO:0000256" key="6">
    <source>
        <dbReference type="ARBA" id="ARBA00023075"/>
    </source>
</evidence>
<feature type="domain" description="NqrA N-terminal barrel-sandwich hybrid" evidence="9">
    <location>
        <begin position="6"/>
        <end position="97"/>
    </location>
</feature>
<evidence type="ECO:0000256" key="7">
    <source>
        <dbReference type="ARBA" id="ARBA00023201"/>
    </source>
</evidence>
<evidence type="ECO:0000259" key="10">
    <source>
        <dbReference type="Pfam" id="PF11973"/>
    </source>
</evidence>
<dbReference type="PANTHER" id="PTHR37839:SF1">
    <property type="entry name" value="NA(+)-TRANSLOCATING NADH-QUINONE REDUCTASE SUBUNIT A"/>
    <property type="match status" value="1"/>
</dbReference>
<evidence type="ECO:0000313" key="13">
    <source>
        <dbReference type="Proteomes" id="UP000596387"/>
    </source>
</evidence>
<keyword evidence="4 8" id="KW-0915">Sodium</keyword>
<protein>
    <recommendedName>
        <fullName evidence="8">Na(+)-translocating NADH-quinone reductase subunit A</fullName>
        <shortName evidence="8">Na(+)-NQR subunit A</shortName>
        <shortName evidence="8">Na(+)-translocating NQR subunit A</shortName>
        <ecNumber evidence="8">7.2.1.1</ecNumber>
    </recommendedName>
    <alternativeName>
        <fullName evidence="8">NQR complex subunit A</fullName>
    </alternativeName>
    <alternativeName>
        <fullName evidence="8">NQR-1 subunit A</fullName>
    </alternativeName>
</protein>
<keyword evidence="3 8" id="KW-0520">NAD</keyword>
<evidence type="ECO:0000256" key="2">
    <source>
        <dbReference type="ARBA" id="ARBA00022967"/>
    </source>
</evidence>